<dbReference type="RefSeq" id="XP_033658768.1">
    <property type="nucleotide sequence ID" value="XM_033802256.1"/>
</dbReference>
<feature type="compositionally biased region" description="Acidic residues" evidence="1">
    <location>
        <begin position="158"/>
        <end position="167"/>
    </location>
</feature>
<dbReference type="AlphaFoldDB" id="A0A6A6JX85"/>
<accession>A0A6A6JX85</accession>
<keyword evidence="2" id="KW-0812">Transmembrane</keyword>
<feature type="compositionally biased region" description="Low complexity" evidence="1">
    <location>
        <begin position="259"/>
        <end position="287"/>
    </location>
</feature>
<keyword evidence="2" id="KW-0472">Membrane</keyword>
<gene>
    <name evidence="3" type="ORF">EI97DRAFT_491207</name>
</gene>
<proteinExistence type="predicted"/>
<name>A0A6A6JX85_WESOR</name>
<keyword evidence="4" id="KW-1185">Reference proteome</keyword>
<evidence type="ECO:0000256" key="2">
    <source>
        <dbReference type="SAM" id="Phobius"/>
    </source>
</evidence>
<dbReference type="OrthoDB" id="5413188at2759"/>
<sequence>MASERARREPGRAETPAQSPARNVVQMQVNPTSVQQLRAENSWIEIASRQSSSSLSSADNEIITTGLRVQHDSNLHRRRRSRTSGQFVIGTGYRATSAGGGGSSQEEYEESESESDRVMTSSNEGIGPSPLQYEVRRPSRDMYSATSSETTSEREGDFEYEDDDDENATAVNYPRSSHQRTFEPRPNAFSHPPTSTDEPRIGASSYPPNRRPTTRSARHSYPQHSPPYGGLSPHRYHAEHDEALRASLSTLLSAAAAVRSLPKQGRPKNSNDTTSSPSPSTRVDPTSLRLVPESVVRGETPSPARTRTTTTTTTTTSSPDPPTKRKAAPQSPTHQQPPLRSSSKDRRATKKARTTGAATALGIDDISPTLLTWVVSAGVVVLVSALSFSAGYVVGKETGHAEVMGELGGAAKEAGRCGREAVGEVGRGATAGLGLRRLRWGGQGVRV</sequence>
<feature type="region of interest" description="Disordered" evidence="1">
    <location>
        <begin position="1"/>
        <end position="23"/>
    </location>
</feature>
<feature type="compositionally biased region" description="Basic and acidic residues" evidence="1">
    <location>
        <begin position="1"/>
        <end position="12"/>
    </location>
</feature>
<evidence type="ECO:0000256" key="1">
    <source>
        <dbReference type="SAM" id="MobiDB-lite"/>
    </source>
</evidence>
<dbReference type="GeneID" id="54555431"/>
<feature type="compositionally biased region" description="Low complexity" evidence="1">
    <location>
        <begin position="300"/>
        <end position="318"/>
    </location>
</feature>
<feature type="region of interest" description="Disordered" evidence="1">
    <location>
        <begin position="259"/>
        <end position="356"/>
    </location>
</feature>
<evidence type="ECO:0000313" key="4">
    <source>
        <dbReference type="Proteomes" id="UP000800097"/>
    </source>
</evidence>
<dbReference type="Proteomes" id="UP000800097">
    <property type="component" value="Unassembled WGS sequence"/>
</dbReference>
<feature type="compositionally biased region" description="Polar residues" evidence="1">
    <location>
        <begin position="330"/>
        <end position="339"/>
    </location>
</feature>
<organism evidence="3 4">
    <name type="scientific">Westerdykella ornata</name>
    <dbReference type="NCBI Taxonomy" id="318751"/>
    <lineage>
        <taxon>Eukaryota</taxon>
        <taxon>Fungi</taxon>
        <taxon>Dikarya</taxon>
        <taxon>Ascomycota</taxon>
        <taxon>Pezizomycotina</taxon>
        <taxon>Dothideomycetes</taxon>
        <taxon>Pleosporomycetidae</taxon>
        <taxon>Pleosporales</taxon>
        <taxon>Sporormiaceae</taxon>
        <taxon>Westerdykella</taxon>
    </lineage>
</organism>
<protein>
    <submittedName>
        <fullName evidence="3">Uncharacterized protein</fullName>
    </submittedName>
</protein>
<feature type="transmembrane region" description="Helical" evidence="2">
    <location>
        <begin position="370"/>
        <end position="394"/>
    </location>
</feature>
<dbReference type="EMBL" id="ML986484">
    <property type="protein sequence ID" value="KAF2281231.1"/>
    <property type="molecule type" value="Genomic_DNA"/>
</dbReference>
<reference evidence="3" key="1">
    <citation type="journal article" date="2020" name="Stud. Mycol.">
        <title>101 Dothideomycetes genomes: a test case for predicting lifestyles and emergence of pathogens.</title>
        <authorList>
            <person name="Haridas S."/>
            <person name="Albert R."/>
            <person name="Binder M."/>
            <person name="Bloem J."/>
            <person name="Labutti K."/>
            <person name="Salamov A."/>
            <person name="Andreopoulos B."/>
            <person name="Baker S."/>
            <person name="Barry K."/>
            <person name="Bills G."/>
            <person name="Bluhm B."/>
            <person name="Cannon C."/>
            <person name="Castanera R."/>
            <person name="Culley D."/>
            <person name="Daum C."/>
            <person name="Ezra D."/>
            <person name="Gonzalez J."/>
            <person name="Henrissat B."/>
            <person name="Kuo A."/>
            <person name="Liang C."/>
            <person name="Lipzen A."/>
            <person name="Lutzoni F."/>
            <person name="Magnuson J."/>
            <person name="Mondo S."/>
            <person name="Nolan M."/>
            <person name="Ohm R."/>
            <person name="Pangilinan J."/>
            <person name="Park H.-J."/>
            <person name="Ramirez L."/>
            <person name="Alfaro M."/>
            <person name="Sun H."/>
            <person name="Tritt A."/>
            <person name="Yoshinaga Y."/>
            <person name="Zwiers L.-H."/>
            <person name="Turgeon B."/>
            <person name="Goodwin S."/>
            <person name="Spatafora J."/>
            <person name="Crous P."/>
            <person name="Grigoriev I."/>
        </authorList>
    </citation>
    <scope>NUCLEOTIDE SEQUENCE</scope>
    <source>
        <strain evidence="3">CBS 379.55</strain>
    </source>
</reference>
<feature type="region of interest" description="Disordered" evidence="1">
    <location>
        <begin position="68"/>
        <end position="239"/>
    </location>
</feature>
<evidence type="ECO:0000313" key="3">
    <source>
        <dbReference type="EMBL" id="KAF2281231.1"/>
    </source>
</evidence>
<keyword evidence="2" id="KW-1133">Transmembrane helix</keyword>